<keyword evidence="11" id="KW-1185">Reference proteome</keyword>
<dbReference type="SMART" id="SM00698">
    <property type="entry name" value="MORN"/>
    <property type="match status" value="8"/>
</dbReference>
<dbReference type="PROSITE" id="PS51324">
    <property type="entry name" value="ERV_ALR"/>
    <property type="match status" value="1"/>
</dbReference>
<comment type="cofactor">
    <cofactor evidence="1 7">
        <name>FAD</name>
        <dbReference type="ChEBI" id="CHEBI:57692"/>
    </cofactor>
</comment>
<dbReference type="InterPro" id="IPR003409">
    <property type="entry name" value="MORN"/>
</dbReference>
<feature type="region of interest" description="Disordered" evidence="8">
    <location>
        <begin position="159"/>
        <end position="190"/>
    </location>
</feature>
<keyword evidence="2 7" id="KW-0285">Flavoprotein</keyword>
<dbReference type="Pfam" id="PF04777">
    <property type="entry name" value="Evr1_Alr"/>
    <property type="match status" value="1"/>
</dbReference>
<evidence type="ECO:0000313" key="11">
    <source>
        <dbReference type="Proteomes" id="UP001189429"/>
    </source>
</evidence>
<dbReference type="PANTHER" id="PTHR43215:SF14">
    <property type="entry name" value="RADIAL SPOKE HEAD 1 HOMOLOG"/>
    <property type="match status" value="1"/>
</dbReference>
<dbReference type="Gene3D" id="1.20.120.310">
    <property type="entry name" value="ERV/ALR sulfhydryl oxidase domain"/>
    <property type="match status" value="1"/>
</dbReference>
<comment type="caution">
    <text evidence="10">The sequence shown here is derived from an EMBL/GenBank/DDBJ whole genome shotgun (WGS) entry which is preliminary data.</text>
</comment>
<protein>
    <recommendedName>
        <fullName evidence="7">Sulfhydryl oxidase</fullName>
        <ecNumber evidence="7">1.8.3.2</ecNumber>
    </recommendedName>
</protein>
<keyword evidence="4 7" id="KW-0274">FAD</keyword>
<evidence type="ECO:0000256" key="4">
    <source>
        <dbReference type="ARBA" id="ARBA00022827"/>
    </source>
</evidence>
<sequence length="669" mass="72358">TTTTTTTTTTTAAAAATSTTTTSATTTTATLTTTATSTSTTTVRLAEAGSHAAAADPTVWGPQAWNLLHCIAGNLPARLPPQTQRSFEALVESLPELLPCRPCGSNLRRHLAQDPLASHLGSREDVVRWMVDLHNRVNKETGKPVLSYEDAAKVTRQACGAPAAGPGPPATPPAAPPAPQPAAPPAAAPQLQVAQRDDITAMSGRIGLADRLKDAVAPKTPVQVEHVVIAGEEHESSLAVSGWVRDVAAELDATFYDAGREVGGDREQWKQSSAPRSEHLCAKLGPVVVRDRPDAQGKPNAIAAWAHSSRALASGVWRTELEPNVYEGRTEEESSQKRLARPREQRQAPCRRPPARGGDLARHRLRCWGERDLTMDYSTLEVEKSFPSRARSVDSRDRGRAARHAACLCSEWPPVDAEPLVEKRPEVVLKDGSRYTGHWRGQERHGQGVLVSAEGWRYEGSFEENQAHGAGFLLAADGTSYRGQWRRGERHGHGERTLPDGSVYEGQWRDHEMGGEGVQRYGAFKPLPSAEDHASPAGLYEGQFRAGKRDGGGTYSYADGRRYVGQFLQGLYHGSGALSFADGTEYRGGFLRGKKHGMGSFMWPDGRKYVGMWQQGRTDGKGVMVELDGVERQADHDSVQSALFLVDPDPGMALSEQPRAAQPSSFTSL</sequence>
<feature type="compositionally biased region" description="Pro residues" evidence="8">
    <location>
        <begin position="165"/>
        <end position="187"/>
    </location>
</feature>
<dbReference type="EMBL" id="CAUYUJ010009724">
    <property type="protein sequence ID" value="CAK0827528.1"/>
    <property type="molecule type" value="Genomic_DNA"/>
</dbReference>
<dbReference type="Proteomes" id="UP001189429">
    <property type="component" value="Unassembled WGS sequence"/>
</dbReference>
<feature type="compositionally biased region" description="Basic and acidic residues" evidence="8">
    <location>
        <begin position="328"/>
        <end position="346"/>
    </location>
</feature>
<accession>A0ABN9S8Q6</accession>
<feature type="non-terminal residue" evidence="10">
    <location>
        <position position="1"/>
    </location>
</feature>
<evidence type="ECO:0000313" key="10">
    <source>
        <dbReference type="EMBL" id="CAK0827528.1"/>
    </source>
</evidence>
<evidence type="ECO:0000256" key="6">
    <source>
        <dbReference type="ARBA" id="ARBA00023157"/>
    </source>
</evidence>
<dbReference type="EC" id="1.8.3.2" evidence="7"/>
<dbReference type="InterPro" id="IPR017905">
    <property type="entry name" value="ERV/ALR_sulphydryl_oxidase"/>
</dbReference>
<evidence type="ECO:0000256" key="1">
    <source>
        <dbReference type="ARBA" id="ARBA00001974"/>
    </source>
</evidence>
<proteinExistence type="predicted"/>
<feature type="region of interest" description="Disordered" evidence="8">
    <location>
        <begin position="1"/>
        <end position="24"/>
    </location>
</feature>
<dbReference type="SUPFAM" id="SSF69000">
    <property type="entry name" value="FAD-dependent thiol oxidase"/>
    <property type="match status" value="1"/>
</dbReference>
<evidence type="ECO:0000256" key="8">
    <source>
        <dbReference type="SAM" id="MobiDB-lite"/>
    </source>
</evidence>
<evidence type="ECO:0000256" key="5">
    <source>
        <dbReference type="ARBA" id="ARBA00023002"/>
    </source>
</evidence>
<keyword evidence="6" id="KW-1015">Disulfide bond</keyword>
<keyword evidence="5 7" id="KW-0560">Oxidoreductase</keyword>
<keyword evidence="3" id="KW-0677">Repeat</keyword>
<feature type="region of interest" description="Disordered" evidence="8">
    <location>
        <begin position="327"/>
        <end position="358"/>
    </location>
</feature>
<dbReference type="Gene3D" id="2.20.110.10">
    <property type="entry name" value="Histone H3 K4-specific methyltransferase SET7/9 N-terminal domain"/>
    <property type="match status" value="4"/>
</dbReference>
<feature type="domain" description="ERV/ALR sulfhydryl oxidase" evidence="9">
    <location>
        <begin position="53"/>
        <end position="155"/>
    </location>
</feature>
<organism evidence="10 11">
    <name type="scientific">Prorocentrum cordatum</name>
    <dbReference type="NCBI Taxonomy" id="2364126"/>
    <lineage>
        <taxon>Eukaryota</taxon>
        <taxon>Sar</taxon>
        <taxon>Alveolata</taxon>
        <taxon>Dinophyceae</taxon>
        <taxon>Prorocentrales</taxon>
        <taxon>Prorocentraceae</taxon>
        <taxon>Prorocentrum</taxon>
    </lineage>
</organism>
<evidence type="ECO:0000259" key="9">
    <source>
        <dbReference type="PROSITE" id="PS51324"/>
    </source>
</evidence>
<dbReference type="SUPFAM" id="SSF82185">
    <property type="entry name" value="Histone H3 K4-specific methyltransferase SET7/9 N-terminal domain"/>
    <property type="match status" value="2"/>
</dbReference>
<dbReference type="Pfam" id="PF02493">
    <property type="entry name" value="MORN"/>
    <property type="match status" value="8"/>
</dbReference>
<reference evidence="10" key="1">
    <citation type="submission" date="2023-10" db="EMBL/GenBank/DDBJ databases">
        <authorList>
            <person name="Chen Y."/>
            <person name="Shah S."/>
            <person name="Dougan E. K."/>
            <person name="Thang M."/>
            <person name="Chan C."/>
        </authorList>
    </citation>
    <scope>NUCLEOTIDE SEQUENCE [LARGE SCALE GENOMIC DNA]</scope>
</reference>
<comment type="catalytic activity">
    <reaction evidence="7">
        <text>2 R'C(R)SH + O2 = R'C(R)S-S(R)CR' + H2O2</text>
        <dbReference type="Rhea" id="RHEA:17357"/>
        <dbReference type="ChEBI" id="CHEBI:15379"/>
        <dbReference type="ChEBI" id="CHEBI:16240"/>
        <dbReference type="ChEBI" id="CHEBI:16520"/>
        <dbReference type="ChEBI" id="CHEBI:17412"/>
        <dbReference type="EC" id="1.8.3.2"/>
    </reaction>
</comment>
<evidence type="ECO:0000256" key="3">
    <source>
        <dbReference type="ARBA" id="ARBA00022737"/>
    </source>
</evidence>
<evidence type="ECO:0000256" key="7">
    <source>
        <dbReference type="RuleBase" id="RU371123"/>
    </source>
</evidence>
<evidence type="ECO:0000256" key="2">
    <source>
        <dbReference type="ARBA" id="ARBA00022630"/>
    </source>
</evidence>
<gene>
    <name evidence="10" type="ORF">PCOR1329_LOCUS27041</name>
</gene>
<name>A0ABN9S8Q6_9DINO</name>
<dbReference type="InterPro" id="IPR036774">
    <property type="entry name" value="ERV/ALR_sulphydryl_oxid_sf"/>
</dbReference>
<dbReference type="PANTHER" id="PTHR43215">
    <property type="entry name" value="RADIAL SPOKE HEAD 1 HOMOLOG"/>
    <property type="match status" value="1"/>
</dbReference>